<dbReference type="AlphaFoldDB" id="A0A377UU04"/>
<dbReference type="EMBL" id="UGKT01000001">
    <property type="protein sequence ID" value="STT01124.1"/>
    <property type="molecule type" value="Genomic_DNA"/>
</dbReference>
<dbReference type="PANTHER" id="PTHR34611">
    <property type="match status" value="1"/>
</dbReference>
<name>A0A377UU04_KLEPN</name>
<dbReference type="PANTHER" id="PTHR34611:SF2">
    <property type="entry name" value="INACTIVE RECOMBINATION-PROMOTING NUCLEASE-LIKE PROTEIN RPNE-RELATED"/>
    <property type="match status" value="1"/>
</dbReference>
<dbReference type="GO" id="GO:1990238">
    <property type="term" value="F:double-stranded DNA endonuclease activity"/>
    <property type="evidence" value="ECO:0007669"/>
    <property type="project" value="TreeGrafter"/>
</dbReference>
<organism evidence="2 3">
    <name type="scientific">Klebsiella pneumoniae</name>
    <dbReference type="NCBI Taxonomy" id="573"/>
    <lineage>
        <taxon>Bacteria</taxon>
        <taxon>Pseudomonadati</taxon>
        <taxon>Pseudomonadota</taxon>
        <taxon>Gammaproteobacteria</taxon>
        <taxon>Enterobacterales</taxon>
        <taxon>Enterobacteriaceae</taxon>
        <taxon>Klebsiella/Raoultella group</taxon>
        <taxon>Klebsiella</taxon>
        <taxon>Klebsiella pneumoniae complex</taxon>
    </lineage>
</organism>
<reference evidence="2 3" key="1">
    <citation type="submission" date="2018-06" db="EMBL/GenBank/DDBJ databases">
        <authorList>
            <consortium name="Pathogen Informatics"/>
            <person name="Doyle S."/>
        </authorList>
    </citation>
    <scope>NUCLEOTIDE SEQUENCE [LARGE SCALE GENOMIC DNA]</scope>
    <source>
        <strain evidence="2 3">NCTC13443</strain>
    </source>
</reference>
<feature type="region of interest" description="Disordered" evidence="1">
    <location>
        <begin position="1"/>
        <end position="28"/>
    </location>
</feature>
<proteinExistence type="predicted"/>
<evidence type="ECO:0000256" key="1">
    <source>
        <dbReference type="SAM" id="MobiDB-lite"/>
    </source>
</evidence>
<gene>
    <name evidence="2" type="ORF">NCTC13443_01432</name>
</gene>
<sequence length="54" mass="6085">MTIAERLQEVGRRKGKREGRLEGRQEGQHAEALRIAQRMLADGIARETVVKITA</sequence>
<dbReference type="GO" id="GO:0006310">
    <property type="term" value="P:DNA recombination"/>
    <property type="evidence" value="ECO:0007669"/>
    <property type="project" value="TreeGrafter"/>
</dbReference>
<accession>A0A377UU04</accession>
<evidence type="ECO:0000313" key="2">
    <source>
        <dbReference type="EMBL" id="STT01124.1"/>
    </source>
</evidence>
<protein>
    <submittedName>
        <fullName evidence="2">Transposase</fullName>
    </submittedName>
</protein>
<evidence type="ECO:0000313" key="3">
    <source>
        <dbReference type="Proteomes" id="UP000255518"/>
    </source>
</evidence>
<dbReference type="InterPro" id="IPR051699">
    <property type="entry name" value="Rpn/YhgA-like_nuclease"/>
</dbReference>
<dbReference type="Proteomes" id="UP000255518">
    <property type="component" value="Unassembled WGS sequence"/>
</dbReference>